<keyword evidence="2" id="KW-1185">Reference proteome</keyword>
<dbReference type="Proteomes" id="UP000003835">
    <property type="component" value="Unassembled WGS sequence"/>
</dbReference>
<evidence type="ECO:0000313" key="1">
    <source>
        <dbReference type="EMBL" id="EDX72112.1"/>
    </source>
</evidence>
<protein>
    <submittedName>
        <fullName evidence="1">Uncharacterized protein</fullName>
    </submittedName>
</protein>
<dbReference type="HOGENOM" id="CLU_2805044_0_0_3"/>
<accession>B4W1A9</accession>
<name>B4W1A9_9CYAN</name>
<dbReference type="AlphaFoldDB" id="B4W1A9"/>
<sequence length="67" mass="7662">MTLIHVVPKNRERQYALKELSSSFKTMSLSAAQQQSGQVLLHRGEYRIGNHQTPIHHQHSTINTQTP</sequence>
<proteinExistence type="predicted"/>
<gene>
    <name evidence="1" type="ORF">MC7420_7592</name>
</gene>
<reference evidence="1 2" key="1">
    <citation type="submission" date="2008-07" db="EMBL/GenBank/DDBJ databases">
        <authorList>
            <person name="Tandeau de Marsac N."/>
            <person name="Ferriera S."/>
            <person name="Johnson J."/>
            <person name="Kravitz S."/>
            <person name="Beeson K."/>
            <person name="Sutton G."/>
            <person name="Rogers Y.-H."/>
            <person name="Friedman R."/>
            <person name="Frazier M."/>
            <person name="Venter J.C."/>
        </authorList>
    </citation>
    <scope>NUCLEOTIDE SEQUENCE [LARGE SCALE GENOMIC DNA]</scope>
    <source>
        <strain evidence="1 2">PCC 7420</strain>
    </source>
</reference>
<evidence type="ECO:0000313" key="2">
    <source>
        <dbReference type="Proteomes" id="UP000003835"/>
    </source>
</evidence>
<dbReference type="STRING" id="118168.MC7420_7592"/>
<dbReference type="EMBL" id="DS989867">
    <property type="protein sequence ID" value="EDX72112.1"/>
    <property type="molecule type" value="Genomic_DNA"/>
</dbReference>
<organism evidence="1 2">
    <name type="scientific">Coleofasciculus chthonoplastes PCC 7420</name>
    <dbReference type="NCBI Taxonomy" id="118168"/>
    <lineage>
        <taxon>Bacteria</taxon>
        <taxon>Bacillati</taxon>
        <taxon>Cyanobacteriota</taxon>
        <taxon>Cyanophyceae</taxon>
        <taxon>Coleofasciculales</taxon>
        <taxon>Coleofasciculaceae</taxon>
        <taxon>Coleofasciculus</taxon>
    </lineage>
</organism>